<dbReference type="InterPro" id="IPR016024">
    <property type="entry name" value="ARM-type_fold"/>
</dbReference>
<dbReference type="InterPro" id="IPR014825">
    <property type="entry name" value="DNA_alkylation"/>
</dbReference>
<sequence>MAEPLKAMYDETFLREFAGKVAEAYPSFDEKSFVRTTLGPGWDELELKGRMRKITETLGATLPSDYGKALDVLEAISDDCRGFPYLFFPDFVETFGLDHWDRSIAALERFTKLSSAEFAVRPFIKRDQARMMAQMESWAEHPNEHVRRLASEGCRPRLPWADALPELKRDPGPIWPILEMLKADPSEYVRKSVANNLNDISKDHPALVLEVAKRWFGQRQESDWIVRHGCRGLIRAANPEAMALFGIVPTDVDVLEWEIEPRAIRIGESVNFRYALRVPEGETTKLRVELAVTFPRSTGKMYRKLFKLSEKDCEGGSRPSGGRNFSFADLSTRRHYPGAHGMALVVNGREVARMDVLLASEEDEVEQG</sequence>
<evidence type="ECO:0000313" key="2">
    <source>
        <dbReference type="Proteomes" id="UP001596113"/>
    </source>
</evidence>
<comment type="caution">
    <text evidence="1">The sequence shown here is derived from an EMBL/GenBank/DDBJ whole genome shotgun (WGS) entry which is preliminary data.</text>
</comment>
<protein>
    <submittedName>
        <fullName evidence="1">DNA alkylation repair protein</fullName>
    </submittedName>
</protein>
<dbReference type="Proteomes" id="UP001596113">
    <property type="component" value="Unassembled WGS sequence"/>
</dbReference>
<organism evidence="1 2">
    <name type="scientific">Cohnella soli</name>
    <dbReference type="NCBI Taxonomy" id="425005"/>
    <lineage>
        <taxon>Bacteria</taxon>
        <taxon>Bacillati</taxon>
        <taxon>Bacillota</taxon>
        <taxon>Bacilli</taxon>
        <taxon>Bacillales</taxon>
        <taxon>Paenibacillaceae</taxon>
        <taxon>Cohnella</taxon>
    </lineage>
</organism>
<dbReference type="Gene3D" id="1.25.40.290">
    <property type="entry name" value="ARM repeat domains"/>
    <property type="match status" value="1"/>
</dbReference>
<dbReference type="RefSeq" id="WP_378139767.1">
    <property type="nucleotide sequence ID" value="NZ_JBHSMI010000067.1"/>
</dbReference>
<keyword evidence="2" id="KW-1185">Reference proteome</keyword>
<dbReference type="Pfam" id="PF08713">
    <property type="entry name" value="DNA_alkylation"/>
    <property type="match status" value="1"/>
</dbReference>
<evidence type="ECO:0000313" key="1">
    <source>
        <dbReference type="EMBL" id="MFC5407261.1"/>
    </source>
</evidence>
<proteinExistence type="predicted"/>
<gene>
    <name evidence="1" type="ORF">ACFPOF_31415</name>
</gene>
<name>A0ABW0I164_9BACL</name>
<accession>A0ABW0I164</accession>
<dbReference type="EMBL" id="JBHSMI010000067">
    <property type="protein sequence ID" value="MFC5407261.1"/>
    <property type="molecule type" value="Genomic_DNA"/>
</dbReference>
<dbReference type="SUPFAM" id="SSF48371">
    <property type="entry name" value="ARM repeat"/>
    <property type="match status" value="1"/>
</dbReference>
<reference evidence="2" key="1">
    <citation type="journal article" date="2019" name="Int. J. Syst. Evol. Microbiol.">
        <title>The Global Catalogue of Microorganisms (GCM) 10K type strain sequencing project: providing services to taxonomists for standard genome sequencing and annotation.</title>
        <authorList>
            <consortium name="The Broad Institute Genomics Platform"/>
            <consortium name="The Broad Institute Genome Sequencing Center for Infectious Disease"/>
            <person name="Wu L."/>
            <person name="Ma J."/>
        </authorList>
    </citation>
    <scope>NUCLEOTIDE SEQUENCE [LARGE SCALE GENOMIC DNA]</scope>
    <source>
        <strain evidence="2">CGMCC 1.18575</strain>
    </source>
</reference>